<dbReference type="PANTHER" id="PTHR46731:SF1">
    <property type="entry name" value="F-BOX ONLY PROTEIN 15"/>
    <property type="match status" value="1"/>
</dbReference>
<accession>A0A670I957</accession>
<dbReference type="InterPro" id="IPR001810">
    <property type="entry name" value="F-box_dom"/>
</dbReference>
<dbReference type="GeneTree" id="ENSGT00390000017498"/>
<evidence type="ECO:0000313" key="2">
    <source>
        <dbReference type="Ensembl" id="ENSPMRP00000008194.1"/>
    </source>
</evidence>
<dbReference type="RefSeq" id="XP_028593285.1">
    <property type="nucleotide sequence ID" value="XM_028737452.1"/>
</dbReference>
<dbReference type="Gene3D" id="1.20.1280.50">
    <property type="match status" value="1"/>
</dbReference>
<reference evidence="2 3" key="1">
    <citation type="journal article" date="2019" name="Proc. Natl. Acad. Sci. U.S.A.">
        <title>Regulatory changes in pterin and carotenoid genes underlie balanced color polymorphisms in the wall lizard.</title>
        <authorList>
            <person name="Andrade P."/>
            <person name="Pinho C."/>
            <person name="Perez I de Lanuza G."/>
            <person name="Afonso S."/>
            <person name="Brejcha J."/>
            <person name="Rubin C.J."/>
            <person name="Wallerman O."/>
            <person name="Pereira P."/>
            <person name="Sabatino S.J."/>
            <person name="Bellati A."/>
            <person name="Pellitteri-Rosa D."/>
            <person name="Bosakova Z."/>
            <person name="Bunikis I."/>
            <person name="Carretero M.A."/>
            <person name="Feiner N."/>
            <person name="Marsik P."/>
            <person name="Pauperio F."/>
            <person name="Salvi D."/>
            <person name="Soler L."/>
            <person name="While G.M."/>
            <person name="Uller T."/>
            <person name="Font E."/>
            <person name="Andersson L."/>
            <person name="Carneiro M."/>
        </authorList>
    </citation>
    <scope>NUCLEOTIDE SEQUENCE</scope>
</reference>
<gene>
    <name evidence="2" type="primary">FBXO15</name>
</gene>
<keyword evidence="3" id="KW-1185">Reference proteome</keyword>
<dbReference type="GeneID" id="114600786"/>
<dbReference type="SUPFAM" id="SSF81383">
    <property type="entry name" value="F-box domain"/>
    <property type="match status" value="1"/>
</dbReference>
<dbReference type="KEGG" id="pmua:114600786"/>
<evidence type="ECO:0000259" key="1">
    <source>
        <dbReference type="PROSITE" id="PS50181"/>
    </source>
</evidence>
<evidence type="ECO:0000313" key="3">
    <source>
        <dbReference type="Proteomes" id="UP000472272"/>
    </source>
</evidence>
<organism evidence="2 3">
    <name type="scientific">Podarcis muralis</name>
    <name type="common">Wall lizard</name>
    <name type="synonym">Lacerta muralis</name>
    <dbReference type="NCBI Taxonomy" id="64176"/>
    <lineage>
        <taxon>Eukaryota</taxon>
        <taxon>Metazoa</taxon>
        <taxon>Chordata</taxon>
        <taxon>Craniata</taxon>
        <taxon>Vertebrata</taxon>
        <taxon>Euteleostomi</taxon>
        <taxon>Lepidosauria</taxon>
        <taxon>Squamata</taxon>
        <taxon>Bifurcata</taxon>
        <taxon>Unidentata</taxon>
        <taxon>Episquamata</taxon>
        <taxon>Laterata</taxon>
        <taxon>Lacertibaenia</taxon>
        <taxon>Lacertidae</taxon>
        <taxon>Podarcis</taxon>
    </lineage>
</organism>
<dbReference type="SMART" id="SM00256">
    <property type="entry name" value="FBOX"/>
    <property type="match status" value="1"/>
</dbReference>
<dbReference type="InterPro" id="IPR036047">
    <property type="entry name" value="F-box-like_dom_sf"/>
</dbReference>
<feature type="domain" description="F-box" evidence="1">
    <location>
        <begin position="104"/>
        <end position="150"/>
    </location>
</feature>
<dbReference type="GO" id="GO:0019005">
    <property type="term" value="C:SCF ubiquitin ligase complex"/>
    <property type="evidence" value="ECO:0007669"/>
    <property type="project" value="TreeGrafter"/>
</dbReference>
<dbReference type="PROSITE" id="PS50181">
    <property type="entry name" value="FBOX"/>
    <property type="match status" value="1"/>
</dbReference>
<dbReference type="Pfam" id="PF12937">
    <property type="entry name" value="F-box-like"/>
    <property type="match status" value="1"/>
</dbReference>
<proteinExistence type="predicted"/>
<sequence>MATGRGWILRQHSIGVSRPLSDAIPSPGVDSRSPFLVAPPGATAGVGGGSRGVLFERPKPRSPGAFLESHSFSAMSEYPAAMQLKKTHSRRMCTRSTSIKSNSAIDFDRMPSEILLKILSYLNAESLLCTGCVNKSFYHLSNDNTIWFKIYSKSFLPKRKKWRTESAQESAVSLNLPELQDRESGYWKKEYIMKKIAAGKADLIQLLKPINTRTGLPVKTKEAIKISGLKWMVILKDRNGKQHVLEQTDISYNETSVTVYWNYFKWPCLETLSVLQIFGVTPVLLSDSEVHPKNRPMQRSLISEYDLANLTENAKMIGCDALVELYSFDQGLLVGLWKKSEIAFVMACLHYHQLIERSTLGSATVRYAAAPDKAILDDIDPEYGMHGYQLHIDLHSRGNTYMCGTFRSLFCKKDYIRNGYLRFTVINYKKTAQHLPLVGNIGLSWMTGVFEGNVQNCFIMDVTLLDDSQKPYWCFSAPVNMVLSPKPSGLYQYLGPSYYLNYMDLTGKVHMELVWMEETNEYCIINLVLYLSTEKVNSWFGTNY</sequence>
<dbReference type="OMA" id="YIMEHID"/>
<protein>
    <submittedName>
        <fullName evidence="2">F-box protein 15</fullName>
    </submittedName>
</protein>
<dbReference type="PANTHER" id="PTHR46731">
    <property type="entry name" value="F-BOX ONLY PROTEIN 15"/>
    <property type="match status" value="1"/>
</dbReference>
<dbReference type="Proteomes" id="UP000472272">
    <property type="component" value="Chromosome 7"/>
</dbReference>
<reference evidence="2" key="3">
    <citation type="submission" date="2025-09" db="UniProtKB">
        <authorList>
            <consortium name="Ensembl"/>
        </authorList>
    </citation>
    <scope>IDENTIFICATION</scope>
</reference>
<dbReference type="CDD" id="cd22093">
    <property type="entry name" value="F-box_FBXO15"/>
    <property type="match status" value="1"/>
</dbReference>
<dbReference type="OrthoDB" id="3219396at2759"/>
<dbReference type="AlphaFoldDB" id="A0A670I957"/>
<dbReference type="CTD" id="201456"/>
<reference evidence="2" key="2">
    <citation type="submission" date="2025-08" db="UniProtKB">
        <authorList>
            <consortium name="Ensembl"/>
        </authorList>
    </citation>
    <scope>IDENTIFICATION</scope>
</reference>
<dbReference type="Ensembl" id="ENSPMRT00000008761.1">
    <property type="protein sequence ID" value="ENSPMRP00000008194.1"/>
    <property type="gene ID" value="ENSPMRG00000005551.1"/>
</dbReference>
<name>A0A670I957_PODMU</name>